<evidence type="ECO:0000256" key="2">
    <source>
        <dbReference type="ARBA" id="ARBA00001946"/>
    </source>
</evidence>
<dbReference type="HAMAP" id="MF_01855">
    <property type="entry name" value="FBPase_class1"/>
    <property type="match status" value="1"/>
</dbReference>
<comment type="similarity">
    <text evidence="3 12">Belongs to the FBPase class 1 family.</text>
</comment>
<evidence type="ECO:0000256" key="8">
    <source>
        <dbReference type="ARBA" id="ARBA00022842"/>
    </source>
</evidence>
<evidence type="ECO:0000256" key="4">
    <source>
        <dbReference type="ARBA" id="ARBA00011881"/>
    </source>
</evidence>
<evidence type="ECO:0000313" key="17">
    <source>
        <dbReference type="Proteomes" id="UP000030693"/>
    </source>
</evidence>
<dbReference type="Gene3D" id="3.30.540.10">
    <property type="entry name" value="Fructose-1,6-Bisphosphatase, subunit A, domain 1"/>
    <property type="match status" value="1"/>
</dbReference>
<evidence type="ECO:0000256" key="5">
    <source>
        <dbReference type="ARBA" id="ARBA00013093"/>
    </source>
</evidence>
<dbReference type="InterPro" id="IPR000146">
    <property type="entry name" value="FBPase_class-1"/>
</dbReference>
<dbReference type="PIRSF" id="PIRSF500210">
    <property type="entry name" value="FBPtase"/>
    <property type="match status" value="1"/>
</dbReference>
<dbReference type="PRINTS" id="PR00115">
    <property type="entry name" value="F16BPHPHTASE"/>
</dbReference>
<dbReference type="EMBL" id="KB932207">
    <property type="protein sequence ID" value="KCV68779.1"/>
    <property type="molecule type" value="Genomic_DNA"/>
</dbReference>
<dbReference type="Gene3D" id="3.40.190.80">
    <property type="match status" value="1"/>
</dbReference>
<dbReference type="Pfam" id="PF18913">
    <property type="entry name" value="FBPase_C"/>
    <property type="match status" value="1"/>
</dbReference>
<evidence type="ECO:0000259" key="14">
    <source>
        <dbReference type="Pfam" id="PF00316"/>
    </source>
</evidence>
<dbReference type="EC" id="3.1.3.11" evidence="5"/>
<feature type="domain" description="Fructose-1-6-bisphosphatase class I N-terminal" evidence="14">
    <location>
        <begin position="57"/>
        <end position="257"/>
    </location>
</feature>
<gene>
    <name evidence="16" type="ORF">H696_04198</name>
</gene>
<dbReference type="GO" id="GO:0006002">
    <property type="term" value="P:fructose 6-phosphate metabolic process"/>
    <property type="evidence" value="ECO:0007669"/>
    <property type="project" value="TreeGrafter"/>
</dbReference>
<dbReference type="PANTHER" id="PTHR11556">
    <property type="entry name" value="FRUCTOSE-1,6-BISPHOSPHATASE-RELATED"/>
    <property type="match status" value="1"/>
</dbReference>
<dbReference type="InterPro" id="IPR033391">
    <property type="entry name" value="FBPase_N"/>
</dbReference>
<dbReference type="GO" id="GO:0006094">
    <property type="term" value="P:gluconeogenesis"/>
    <property type="evidence" value="ECO:0007669"/>
    <property type="project" value="TreeGrafter"/>
</dbReference>
<dbReference type="FunFam" id="3.30.540.10:FF:000002">
    <property type="entry name" value="Fructose-1,6-bisphosphatase class 1"/>
    <property type="match status" value="1"/>
</dbReference>
<dbReference type="GO" id="GO:0046872">
    <property type="term" value="F:metal ion binding"/>
    <property type="evidence" value="ECO:0007669"/>
    <property type="project" value="UniProtKB-KW"/>
</dbReference>
<dbReference type="PIRSF" id="PIRSF000904">
    <property type="entry name" value="FBPtase_SBPase"/>
    <property type="match status" value="1"/>
</dbReference>
<feature type="region of interest" description="Disordered" evidence="13">
    <location>
        <begin position="29"/>
        <end position="51"/>
    </location>
</feature>
<dbReference type="AlphaFoldDB" id="A0A058Z3A2"/>
<keyword evidence="6" id="KW-0479">Metal-binding</keyword>
<evidence type="ECO:0000256" key="13">
    <source>
        <dbReference type="SAM" id="MobiDB-lite"/>
    </source>
</evidence>
<dbReference type="GO" id="GO:0005829">
    <property type="term" value="C:cytosol"/>
    <property type="evidence" value="ECO:0007669"/>
    <property type="project" value="TreeGrafter"/>
</dbReference>
<evidence type="ECO:0000256" key="3">
    <source>
        <dbReference type="ARBA" id="ARBA00010941"/>
    </source>
</evidence>
<comment type="catalytic activity">
    <reaction evidence="1">
        <text>beta-D-fructose 1,6-bisphosphate + H2O = beta-D-fructose 6-phosphate + phosphate</text>
        <dbReference type="Rhea" id="RHEA:11064"/>
        <dbReference type="ChEBI" id="CHEBI:15377"/>
        <dbReference type="ChEBI" id="CHEBI:32966"/>
        <dbReference type="ChEBI" id="CHEBI:43474"/>
        <dbReference type="ChEBI" id="CHEBI:57634"/>
        <dbReference type="EC" id="3.1.3.11"/>
    </reaction>
</comment>
<accession>A0A058Z3A2</accession>
<evidence type="ECO:0000259" key="15">
    <source>
        <dbReference type="Pfam" id="PF18913"/>
    </source>
</evidence>
<comment type="cofactor">
    <cofactor evidence="2">
        <name>Mg(2+)</name>
        <dbReference type="ChEBI" id="CHEBI:18420"/>
    </cofactor>
</comment>
<dbReference type="InterPro" id="IPR020548">
    <property type="entry name" value="Fructose_bisphosphatase_AS"/>
</dbReference>
<evidence type="ECO:0000256" key="11">
    <source>
        <dbReference type="ARBA" id="ARBA00032973"/>
    </source>
</evidence>
<dbReference type="PANTHER" id="PTHR11556:SF1">
    <property type="entry name" value="FRUCTOSE-BISPHOSPHATASE"/>
    <property type="match status" value="1"/>
</dbReference>
<dbReference type="eggNOG" id="KOG1458">
    <property type="taxonomic scope" value="Eukaryota"/>
</dbReference>
<evidence type="ECO:0000256" key="10">
    <source>
        <dbReference type="ARBA" id="ARBA00024331"/>
    </source>
</evidence>
<evidence type="ECO:0000256" key="6">
    <source>
        <dbReference type="ARBA" id="ARBA00022723"/>
    </source>
</evidence>
<dbReference type="RefSeq" id="XP_009496350.1">
    <property type="nucleotide sequence ID" value="XM_009498075.1"/>
</dbReference>
<dbReference type="Proteomes" id="UP000030693">
    <property type="component" value="Unassembled WGS sequence"/>
</dbReference>
<dbReference type="GO" id="GO:0030388">
    <property type="term" value="P:fructose 1,6-bisphosphate metabolic process"/>
    <property type="evidence" value="ECO:0007669"/>
    <property type="project" value="TreeGrafter"/>
</dbReference>
<protein>
    <recommendedName>
        <fullName evidence="5">fructose-bisphosphatase</fullName>
        <ecNumber evidence="5">3.1.3.11</ecNumber>
    </recommendedName>
    <alternativeName>
        <fullName evidence="11">D-fructose-1,6-bisphosphate 1-phosphohydrolase</fullName>
    </alternativeName>
</protein>
<dbReference type="GeneID" id="20528923"/>
<dbReference type="GO" id="GO:0042132">
    <property type="term" value="F:fructose 1,6-bisphosphate 1-phosphatase activity"/>
    <property type="evidence" value="ECO:0007669"/>
    <property type="project" value="UniProtKB-EC"/>
</dbReference>
<evidence type="ECO:0000256" key="12">
    <source>
        <dbReference type="RuleBase" id="RU000508"/>
    </source>
</evidence>
<evidence type="ECO:0000313" key="16">
    <source>
        <dbReference type="EMBL" id="KCV68779.1"/>
    </source>
</evidence>
<keyword evidence="7 12" id="KW-0378">Hydrolase</keyword>
<keyword evidence="8" id="KW-0460">Magnesium</keyword>
<dbReference type="OrthoDB" id="10256725at2759"/>
<keyword evidence="9 12" id="KW-0119">Carbohydrate metabolism</keyword>
<dbReference type="GO" id="GO:0006000">
    <property type="term" value="P:fructose metabolic process"/>
    <property type="evidence" value="ECO:0007669"/>
    <property type="project" value="TreeGrafter"/>
</dbReference>
<name>A0A058Z3A2_FONAL</name>
<proteinExistence type="inferred from homology"/>
<evidence type="ECO:0000256" key="7">
    <source>
        <dbReference type="ARBA" id="ARBA00022801"/>
    </source>
</evidence>
<comment type="pathway">
    <text evidence="10">Carbohydrate biosynthesis.</text>
</comment>
<organism evidence="16">
    <name type="scientific">Fonticula alba</name>
    <name type="common">Slime mold</name>
    <dbReference type="NCBI Taxonomy" id="691883"/>
    <lineage>
        <taxon>Eukaryota</taxon>
        <taxon>Rotosphaerida</taxon>
        <taxon>Fonticulaceae</taxon>
        <taxon>Fonticula</taxon>
    </lineage>
</organism>
<evidence type="ECO:0000256" key="9">
    <source>
        <dbReference type="ARBA" id="ARBA00023277"/>
    </source>
</evidence>
<evidence type="ECO:0000256" key="1">
    <source>
        <dbReference type="ARBA" id="ARBA00001273"/>
    </source>
</evidence>
<dbReference type="OMA" id="NSRFWEP"/>
<dbReference type="SUPFAM" id="SSF56655">
    <property type="entry name" value="Carbohydrate phosphatase"/>
    <property type="match status" value="2"/>
</dbReference>
<dbReference type="Pfam" id="PF00316">
    <property type="entry name" value="FBPase"/>
    <property type="match status" value="1"/>
</dbReference>
<dbReference type="STRING" id="691883.A0A058Z3A2"/>
<sequence>MTSTHPEPPCAYSANRVLLSLSTETQGHGSTAAFVPAGTPRPKPSSLGPDAPVTDLITLTRHTLSEQRRHASASGDLTLLLVSLQLSCKYVSSLVRRAGLANVTGLAGGGPNIQGEKVQRLDVLANEVFMNSLRTSGRAAVLVSEEDENAFFVTAAPEGSPDADSRPGRYVVCFDPLDGSSNIDCGVSIGSIFGIYRLPEGSDGTSLERDVLRPGTELMAAGYALYGSFTGLVLATGDGVNGYTLDPSLGEFILTHPSMRIPSRGNIYSINEGNASKWGPAVTRWVNHCKFPEAPTADAEGKPLAGLDEATLKVTHPLRPAGSLAVRADEHDNHGTRKPRSLRYVGSMVADVHRTFLHGGVFAYPADRSSPNGKLRILYEVLPMAFLCEQAGGRCTTGLKRALAIRPDKLHARTGIFLGSALDVAEVERMYQDEENAKK</sequence>
<dbReference type="GO" id="GO:0005986">
    <property type="term" value="P:sucrose biosynthetic process"/>
    <property type="evidence" value="ECO:0007669"/>
    <property type="project" value="TreeGrafter"/>
</dbReference>
<comment type="subunit">
    <text evidence="4">Homotetramer.</text>
</comment>
<dbReference type="InterPro" id="IPR044015">
    <property type="entry name" value="FBPase_C_dom"/>
</dbReference>
<reference evidence="16" key="1">
    <citation type="submission" date="2013-04" db="EMBL/GenBank/DDBJ databases">
        <title>The Genome Sequence of Fonticula alba ATCC 38817.</title>
        <authorList>
            <consortium name="The Broad Institute Genomics Platform"/>
            <person name="Russ C."/>
            <person name="Cuomo C."/>
            <person name="Burger G."/>
            <person name="Gray M.W."/>
            <person name="Holland P.W.H."/>
            <person name="King N."/>
            <person name="Lang F.B.F."/>
            <person name="Roger A.J."/>
            <person name="Ruiz-Trillo I."/>
            <person name="Brown M."/>
            <person name="Walker B."/>
            <person name="Young S."/>
            <person name="Zeng Q."/>
            <person name="Gargeya S."/>
            <person name="Fitzgerald M."/>
            <person name="Haas B."/>
            <person name="Abouelleil A."/>
            <person name="Allen A.W."/>
            <person name="Alvarado L."/>
            <person name="Arachchi H.M."/>
            <person name="Berlin A.M."/>
            <person name="Chapman S.B."/>
            <person name="Gainer-Dewar J."/>
            <person name="Goldberg J."/>
            <person name="Griggs A."/>
            <person name="Gujja S."/>
            <person name="Hansen M."/>
            <person name="Howarth C."/>
            <person name="Imamovic A."/>
            <person name="Ireland A."/>
            <person name="Larimer J."/>
            <person name="McCowan C."/>
            <person name="Murphy C."/>
            <person name="Pearson M."/>
            <person name="Poon T.W."/>
            <person name="Priest M."/>
            <person name="Roberts A."/>
            <person name="Saif S."/>
            <person name="Shea T."/>
            <person name="Sisk P."/>
            <person name="Sykes S."/>
            <person name="Wortman J."/>
            <person name="Nusbaum C."/>
            <person name="Birren B."/>
        </authorList>
    </citation>
    <scope>NUCLEOTIDE SEQUENCE [LARGE SCALE GENOMIC DNA]</scope>
    <source>
        <strain evidence="16">ATCC 38817</strain>
    </source>
</reference>
<keyword evidence="17" id="KW-1185">Reference proteome</keyword>
<feature type="domain" description="Fructose-1-6-bisphosphatase class 1 C-terminal" evidence="15">
    <location>
        <begin position="261"/>
        <end position="432"/>
    </location>
</feature>
<dbReference type="PROSITE" id="PS00124">
    <property type="entry name" value="FBPASE"/>
    <property type="match status" value="1"/>
</dbReference>
<dbReference type="CDD" id="cd00354">
    <property type="entry name" value="FBPase"/>
    <property type="match status" value="1"/>
</dbReference>
<dbReference type="InterPro" id="IPR028343">
    <property type="entry name" value="FBPtase"/>
</dbReference>